<dbReference type="EMBL" id="JANPWB010000009">
    <property type="protein sequence ID" value="KAJ1155918.1"/>
    <property type="molecule type" value="Genomic_DNA"/>
</dbReference>
<name>A0AAV7RVD2_PLEWA</name>
<gene>
    <name evidence="2" type="ORF">NDU88_008643</name>
</gene>
<evidence type="ECO:0000256" key="1">
    <source>
        <dbReference type="SAM" id="MobiDB-lite"/>
    </source>
</evidence>
<sequence length="113" mass="12361">MRGGGVFGATRWRLPGAPGPRRSADRGKHGGPDRTLLIQDEQRAERVRQTGRCRRKRPNTAETLREEVRRPGVKSGSEAQQTVINPPGGADLGYSSPGTRTVRKPLKVRRGPA</sequence>
<proteinExistence type="predicted"/>
<dbReference type="AlphaFoldDB" id="A0AAV7RVD2"/>
<feature type="region of interest" description="Disordered" evidence="1">
    <location>
        <begin position="1"/>
        <end position="113"/>
    </location>
</feature>
<feature type="compositionally biased region" description="Basic and acidic residues" evidence="1">
    <location>
        <begin position="22"/>
        <end position="32"/>
    </location>
</feature>
<comment type="caution">
    <text evidence="2">The sequence shown here is derived from an EMBL/GenBank/DDBJ whole genome shotgun (WGS) entry which is preliminary data.</text>
</comment>
<evidence type="ECO:0000313" key="2">
    <source>
        <dbReference type="EMBL" id="KAJ1155918.1"/>
    </source>
</evidence>
<organism evidence="2 3">
    <name type="scientific">Pleurodeles waltl</name>
    <name type="common">Iberian ribbed newt</name>
    <dbReference type="NCBI Taxonomy" id="8319"/>
    <lineage>
        <taxon>Eukaryota</taxon>
        <taxon>Metazoa</taxon>
        <taxon>Chordata</taxon>
        <taxon>Craniata</taxon>
        <taxon>Vertebrata</taxon>
        <taxon>Euteleostomi</taxon>
        <taxon>Amphibia</taxon>
        <taxon>Batrachia</taxon>
        <taxon>Caudata</taxon>
        <taxon>Salamandroidea</taxon>
        <taxon>Salamandridae</taxon>
        <taxon>Pleurodelinae</taxon>
        <taxon>Pleurodeles</taxon>
    </lineage>
</organism>
<accession>A0AAV7RVD2</accession>
<feature type="compositionally biased region" description="Basic residues" evidence="1">
    <location>
        <begin position="101"/>
        <end position="113"/>
    </location>
</feature>
<protein>
    <submittedName>
        <fullName evidence="2">Uncharacterized protein</fullName>
    </submittedName>
</protein>
<feature type="compositionally biased region" description="Basic residues" evidence="1">
    <location>
        <begin position="49"/>
        <end position="58"/>
    </location>
</feature>
<evidence type="ECO:0000313" key="3">
    <source>
        <dbReference type="Proteomes" id="UP001066276"/>
    </source>
</evidence>
<reference evidence="2" key="1">
    <citation type="journal article" date="2022" name="bioRxiv">
        <title>Sequencing and chromosome-scale assembly of the giantPleurodeles waltlgenome.</title>
        <authorList>
            <person name="Brown T."/>
            <person name="Elewa A."/>
            <person name="Iarovenko S."/>
            <person name="Subramanian E."/>
            <person name="Araus A.J."/>
            <person name="Petzold A."/>
            <person name="Susuki M."/>
            <person name="Suzuki K.-i.T."/>
            <person name="Hayashi T."/>
            <person name="Toyoda A."/>
            <person name="Oliveira C."/>
            <person name="Osipova E."/>
            <person name="Leigh N.D."/>
            <person name="Simon A."/>
            <person name="Yun M.H."/>
        </authorList>
    </citation>
    <scope>NUCLEOTIDE SEQUENCE</scope>
    <source>
        <strain evidence="2">20211129_DDA</strain>
        <tissue evidence="2">Liver</tissue>
    </source>
</reference>
<dbReference type="Proteomes" id="UP001066276">
    <property type="component" value="Chromosome 5"/>
</dbReference>
<keyword evidence="3" id="KW-1185">Reference proteome</keyword>